<organism evidence="1 2">
    <name type="scientific">Mycobacterium kyorinense</name>
    <dbReference type="NCBI Taxonomy" id="487514"/>
    <lineage>
        <taxon>Bacteria</taxon>
        <taxon>Bacillati</taxon>
        <taxon>Actinomycetota</taxon>
        <taxon>Actinomycetes</taxon>
        <taxon>Mycobacteriales</taxon>
        <taxon>Mycobacteriaceae</taxon>
        <taxon>Mycobacterium</taxon>
    </lineage>
</organism>
<evidence type="ECO:0000313" key="1">
    <source>
        <dbReference type="EMBL" id="OBI40632.1"/>
    </source>
</evidence>
<protein>
    <submittedName>
        <fullName evidence="1">Uncharacterized protein</fullName>
    </submittedName>
</protein>
<sequence length="81" mass="9119">MSEVQNETLEAIRSLVNDGLFQLGGLSAEGGRFVAWDGPLDELIQRVSNVYVSHYDDPPAWVWVIWMKLTDEGERAARALE</sequence>
<reference evidence="2" key="1">
    <citation type="submission" date="2016-06" db="EMBL/GenBank/DDBJ databases">
        <authorList>
            <person name="Sutton G."/>
            <person name="Brinkac L."/>
            <person name="Sanka R."/>
            <person name="Adams M."/>
            <person name="Lau E."/>
            <person name="Sam S."/>
            <person name="Sreng N."/>
            <person name="Him V."/>
            <person name="Kerleguer A."/>
            <person name="Cheng S."/>
        </authorList>
    </citation>
    <scope>NUCLEOTIDE SEQUENCE [LARGE SCALE GENOMIC DNA]</scope>
    <source>
        <strain evidence="2">E861</strain>
    </source>
</reference>
<dbReference type="Proteomes" id="UP000093592">
    <property type="component" value="Unassembled WGS sequence"/>
</dbReference>
<evidence type="ECO:0000313" key="2">
    <source>
        <dbReference type="Proteomes" id="UP000093592"/>
    </source>
</evidence>
<gene>
    <name evidence="1" type="ORF">A5707_09275</name>
</gene>
<dbReference type="EMBL" id="LZKJ01000197">
    <property type="protein sequence ID" value="OBI40632.1"/>
    <property type="molecule type" value="Genomic_DNA"/>
</dbReference>
<name>A0A1A2YTQ9_9MYCO</name>
<accession>A0A1A2YTQ9</accession>
<dbReference type="OrthoDB" id="4640995at2"/>
<comment type="caution">
    <text evidence="1">The sequence shown here is derived from an EMBL/GenBank/DDBJ whole genome shotgun (WGS) entry which is preliminary data.</text>
</comment>
<dbReference type="AlphaFoldDB" id="A0A1A2YTQ9"/>
<proteinExistence type="predicted"/>